<dbReference type="Proteomes" id="UP000178999">
    <property type="component" value="Unassembled WGS sequence"/>
</dbReference>
<accession>A0A1F8CRL8</accession>
<protein>
    <submittedName>
        <fullName evidence="2">Uncharacterized protein</fullName>
    </submittedName>
</protein>
<reference evidence="2 3" key="1">
    <citation type="journal article" date="2016" name="Nat. Commun.">
        <title>Thousands of microbial genomes shed light on interconnected biogeochemical processes in an aquifer system.</title>
        <authorList>
            <person name="Anantharaman K."/>
            <person name="Brown C.T."/>
            <person name="Hug L.A."/>
            <person name="Sharon I."/>
            <person name="Castelle C.J."/>
            <person name="Probst A.J."/>
            <person name="Thomas B.C."/>
            <person name="Singh A."/>
            <person name="Wilkins M.J."/>
            <person name="Karaoz U."/>
            <person name="Brodie E.L."/>
            <person name="Williams K.H."/>
            <person name="Hubbard S.S."/>
            <person name="Banfield J.F."/>
        </authorList>
    </citation>
    <scope>NUCLEOTIDE SEQUENCE [LARGE SCALE GENOMIC DNA]</scope>
</reference>
<feature type="compositionally biased region" description="Basic and acidic residues" evidence="1">
    <location>
        <begin position="1"/>
        <end position="18"/>
    </location>
</feature>
<proteinExistence type="predicted"/>
<feature type="compositionally biased region" description="Acidic residues" evidence="1">
    <location>
        <begin position="36"/>
        <end position="53"/>
    </location>
</feature>
<name>A0A1F8CRL8_9BACT</name>
<feature type="compositionally biased region" description="Acidic residues" evidence="1">
    <location>
        <begin position="77"/>
        <end position="86"/>
    </location>
</feature>
<feature type="region of interest" description="Disordered" evidence="1">
    <location>
        <begin position="1"/>
        <end position="86"/>
    </location>
</feature>
<gene>
    <name evidence="2" type="ORF">A2382_03630</name>
</gene>
<dbReference type="EMBL" id="MGHY01000023">
    <property type="protein sequence ID" value="OGM78977.1"/>
    <property type="molecule type" value="Genomic_DNA"/>
</dbReference>
<comment type="caution">
    <text evidence="2">The sequence shown here is derived from an EMBL/GenBank/DDBJ whole genome shotgun (WGS) entry which is preliminary data.</text>
</comment>
<organism evidence="2 3">
    <name type="scientific">Candidatus Woesebacteria bacterium RIFOXYB1_FULL_38_16</name>
    <dbReference type="NCBI Taxonomy" id="1802538"/>
    <lineage>
        <taxon>Bacteria</taxon>
        <taxon>Candidatus Woeseibacteriota</taxon>
    </lineage>
</organism>
<sequence length="86" mass="9653">MARQKPEEIKKELQKQEDEVYGDETWGGSNPRPSSDDDVEEELKEVTGDEPIEGEPYSISDAVNEDTPGSTSYTPSDSEEQEEDNE</sequence>
<feature type="compositionally biased region" description="Polar residues" evidence="1">
    <location>
        <begin position="67"/>
        <end position="76"/>
    </location>
</feature>
<evidence type="ECO:0000313" key="2">
    <source>
        <dbReference type="EMBL" id="OGM78977.1"/>
    </source>
</evidence>
<evidence type="ECO:0000256" key="1">
    <source>
        <dbReference type="SAM" id="MobiDB-lite"/>
    </source>
</evidence>
<dbReference type="AlphaFoldDB" id="A0A1F8CRL8"/>
<evidence type="ECO:0000313" key="3">
    <source>
        <dbReference type="Proteomes" id="UP000178999"/>
    </source>
</evidence>